<gene>
    <name evidence="1" type="ORF">TDIB3V08_LOCUS13679</name>
</gene>
<accession>A0A7R8ZIH9</accession>
<dbReference type="EMBL" id="OA605888">
    <property type="protein sequence ID" value="CAD7207531.1"/>
    <property type="molecule type" value="Genomic_DNA"/>
</dbReference>
<name>A0A7R8ZIH9_TIMDO</name>
<dbReference type="AlphaFoldDB" id="A0A7R8ZIH9"/>
<organism evidence="1">
    <name type="scientific">Timema douglasi</name>
    <name type="common">Walking stick</name>
    <dbReference type="NCBI Taxonomy" id="61478"/>
    <lineage>
        <taxon>Eukaryota</taxon>
        <taxon>Metazoa</taxon>
        <taxon>Ecdysozoa</taxon>
        <taxon>Arthropoda</taxon>
        <taxon>Hexapoda</taxon>
        <taxon>Insecta</taxon>
        <taxon>Pterygota</taxon>
        <taxon>Neoptera</taxon>
        <taxon>Polyneoptera</taxon>
        <taxon>Phasmatodea</taxon>
        <taxon>Timematodea</taxon>
        <taxon>Timematoidea</taxon>
        <taxon>Timematidae</taxon>
        <taxon>Timema</taxon>
    </lineage>
</organism>
<evidence type="ECO:0000313" key="1">
    <source>
        <dbReference type="EMBL" id="CAD7207531.1"/>
    </source>
</evidence>
<sequence>MKYTVRSASSSPTTPPSRPMRGVGYCSLYVWGALPLLRSLSITCELSSGKGPLGMPPTARTDSRGHSTMVLATSLHLGLNYRRPSPRSRSCYQSRSWMATPRLCWRTRQLPPGNCATSSPTK</sequence>
<proteinExistence type="predicted"/>
<protein>
    <submittedName>
        <fullName evidence="1">Uncharacterized protein</fullName>
    </submittedName>
</protein>
<reference evidence="1" key="1">
    <citation type="submission" date="2020-11" db="EMBL/GenBank/DDBJ databases">
        <authorList>
            <person name="Tran Van P."/>
        </authorList>
    </citation>
    <scope>NUCLEOTIDE SEQUENCE</scope>
</reference>